<evidence type="ECO:0000256" key="2">
    <source>
        <dbReference type="ARBA" id="ARBA00023015"/>
    </source>
</evidence>
<comment type="similarity">
    <text evidence="1">Belongs to the LysR transcriptional regulatory family.</text>
</comment>
<accession>A0A176QDA7</accession>
<evidence type="ECO:0000256" key="3">
    <source>
        <dbReference type="ARBA" id="ARBA00023125"/>
    </source>
</evidence>
<evidence type="ECO:0000259" key="5">
    <source>
        <dbReference type="PROSITE" id="PS50931"/>
    </source>
</evidence>
<keyword evidence="3" id="KW-0238">DNA-binding</keyword>
<dbReference type="InterPro" id="IPR000847">
    <property type="entry name" value="LysR_HTH_N"/>
</dbReference>
<dbReference type="InterPro" id="IPR036390">
    <property type="entry name" value="WH_DNA-bd_sf"/>
</dbReference>
<dbReference type="Pfam" id="PF03466">
    <property type="entry name" value="LysR_substrate"/>
    <property type="match status" value="1"/>
</dbReference>
<keyword evidence="4" id="KW-0804">Transcription</keyword>
<evidence type="ECO:0000313" key="7">
    <source>
        <dbReference type="Proteomes" id="UP000076976"/>
    </source>
</evidence>
<dbReference type="GO" id="GO:0003700">
    <property type="term" value="F:DNA-binding transcription factor activity"/>
    <property type="evidence" value="ECO:0007669"/>
    <property type="project" value="InterPro"/>
</dbReference>
<protein>
    <recommendedName>
        <fullName evidence="5">HTH lysR-type domain-containing protein</fullName>
    </recommendedName>
</protein>
<dbReference type="SUPFAM" id="SSF53850">
    <property type="entry name" value="Periplasmic binding protein-like II"/>
    <property type="match status" value="1"/>
</dbReference>
<gene>
    <name evidence="6" type="ORF">AWH69_06295</name>
</gene>
<dbReference type="SUPFAM" id="SSF46785">
    <property type="entry name" value="Winged helix' DNA-binding domain"/>
    <property type="match status" value="1"/>
</dbReference>
<dbReference type="EMBL" id="LQZG01000002">
    <property type="protein sequence ID" value="OAB87662.1"/>
    <property type="molecule type" value="Genomic_DNA"/>
</dbReference>
<evidence type="ECO:0000256" key="1">
    <source>
        <dbReference type="ARBA" id="ARBA00009437"/>
    </source>
</evidence>
<dbReference type="PANTHER" id="PTHR30126">
    <property type="entry name" value="HTH-TYPE TRANSCRIPTIONAL REGULATOR"/>
    <property type="match status" value="1"/>
</dbReference>
<dbReference type="Pfam" id="PF00126">
    <property type="entry name" value="HTH_1"/>
    <property type="match status" value="1"/>
</dbReference>
<dbReference type="InterPro" id="IPR005119">
    <property type="entry name" value="LysR_subst-bd"/>
</dbReference>
<dbReference type="Gene3D" id="1.10.10.10">
    <property type="entry name" value="Winged helix-like DNA-binding domain superfamily/Winged helix DNA-binding domain"/>
    <property type="match status" value="1"/>
</dbReference>
<dbReference type="PANTHER" id="PTHR30126:SF39">
    <property type="entry name" value="HTH-TYPE TRANSCRIPTIONAL REGULATOR CYSL"/>
    <property type="match status" value="1"/>
</dbReference>
<dbReference type="PROSITE" id="PS50931">
    <property type="entry name" value="HTH_LYSR"/>
    <property type="match status" value="1"/>
</dbReference>
<evidence type="ECO:0000256" key="4">
    <source>
        <dbReference type="ARBA" id="ARBA00023163"/>
    </source>
</evidence>
<proteinExistence type="inferred from homology"/>
<keyword evidence="7" id="KW-1185">Reference proteome</keyword>
<sequence>MGEGYGGCVTTWPDLAVLELLVAVAETGSIGAAAAAVGTGQPSASRSLLRLERRTGVTLLQRTPSGTVLTAQGALVVDWARDLLAAAAHFSDAQRTLVSGRSAVTVAASMTIAEYLLPRWLVPLRTAHPDVEVALVAANSTEVARAVRGGEADIGFVEDGRLPSGLHSTVVASDRLVVVVAPGHPWARRRRLPVTASELAATALLVREAGSGTRVALEDALGQHGLAVRPALELTTSTAVRIAALSAQSPAVLSELAVAGLLASGELVEVRVDGVDLTRELRAVWTGSRRPTGMVASVLAAAV</sequence>
<dbReference type="InterPro" id="IPR036388">
    <property type="entry name" value="WH-like_DNA-bd_sf"/>
</dbReference>
<organism evidence="6 7">
    <name type="scientific">Janibacter melonis</name>
    <dbReference type="NCBI Taxonomy" id="262209"/>
    <lineage>
        <taxon>Bacteria</taxon>
        <taxon>Bacillati</taxon>
        <taxon>Actinomycetota</taxon>
        <taxon>Actinomycetes</taxon>
        <taxon>Micrococcales</taxon>
        <taxon>Intrasporangiaceae</taxon>
        <taxon>Janibacter</taxon>
    </lineage>
</organism>
<reference evidence="6 7" key="1">
    <citation type="submission" date="2016-01" db="EMBL/GenBank/DDBJ databases">
        <title>Janibacter melonis strain CD11_4 genome sequencing and assembly.</title>
        <authorList>
            <person name="Nair G.R."/>
            <person name="Kaur G."/>
            <person name="Chander A.M."/>
            <person name="Mayilraj S."/>
        </authorList>
    </citation>
    <scope>NUCLEOTIDE SEQUENCE [LARGE SCALE GENOMIC DNA]</scope>
    <source>
        <strain evidence="6 7">CD11-4</strain>
    </source>
</reference>
<comment type="caution">
    <text evidence="6">The sequence shown here is derived from an EMBL/GenBank/DDBJ whole genome shotgun (WGS) entry which is preliminary data.</text>
</comment>
<name>A0A176QDA7_9MICO</name>
<keyword evidence="2" id="KW-0805">Transcription regulation</keyword>
<dbReference type="Gene3D" id="3.40.190.10">
    <property type="entry name" value="Periplasmic binding protein-like II"/>
    <property type="match status" value="2"/>
</dbReference>
<feature type="domain" description="HTH lysR-type" evidence="5">
    <location>
        <begin position="13"/>
        <end position="70"/>
    </location>
</feature>
<evidence type="ECO:0000313" key="6">
    <source>
        <dbReference type="EMBL" id="OAB87662.1"/>
    </source>
</evidence>
<dbReference type="STRING" id="262209.AWH69_06295"/>
<dbReference type="Proteomes" id="UP000076976">
    <property type="component" value="Unassembled WGS sequence"/>
</dbReference>
<dbReference type="AlphaFoldDB" id="A0A176QDA7"/>
<dbReference type="GO" id="GO:0000976">
    <property type="term" value="F:transcription cis-regulatory region binding"/>
    <property type="evidence" value="ECO:0007669"/>
    <property type="project" value="TreeGrafter"/>
</dbReference>